<evidence type="ECO:0000256" key="2">
    <source>
        <dbReference type="ARBA" id="ARBA00006295"/>
    </source>
</evidence>
<dbReference type="Gene3D" id="3.90.1530.30">
    <property type="match status" value="1"/>
</dbReference>
<dbReference type="SUPFAM" id="SSF110849">
    <property type="entry name" value="ParB/Sulfiredoxin"/>
    <property type="match status" value="1"/>
</dbReference>
<dbReference type="AlphaFoldDB" id="A0A177KZE8"/>
<dbReference type="InterPro" id="IPR041468">
    <property type="entry name" value="HTH_ParB/Spo0J"/>
</dbReference>
<dbReference type="RefSeq" id="WP_063966530.1">
    <property type="nucleotide sequence ID" value="NZ_JBCNAN010000007.1"/>
</dbReference>
<dbReference type="SUPFAM" id="SSF109709">
    <property type="entry name" value="KorB DNA-binding domain-like"/>
    <property type="match status" value="1"/>
</dbReference>
<dbReference type="STRING" id="29332.AWH48_06545"/>
<reference evidence="7 8" key="1">
    <citation type="submission" date="2016-01" db="EMBL/GenBank/DDBJ databases">
        <title>Investigation of taxonomic status of Bacillus aminovorans.</title>
        <authorList>
            <person name="Verma A."/>
            <person name="Pal Y."/>
            <person name="Krishnamurthi S."/>
        </authorList>
    </citation>
    <scope>NUCLEOTIDE SEQUENCE [LARGE SCALE GENOMIC DNA]</scope>
    <source>
        <strain evidence="7 8">DSM 1314</strain>
    </source>
</reference>
<evidence type="ECO:0000313" key="7">
    <source>
        <dbReference type="EMBL" id="OAH58740.1"/>
    </source>
</evidence>
<comment type="caution">
    <text evidence="7">The sequence shown here is derived from an EMBL/GenBank/DDBJ whole genome shotgun (WGS) entry which is preliminary data.</text>
</comment>
<dbReference type="InterPro" id="IPR057240">
    <property type="entry name" value="ParB_dimer_C"/>
</dbReference>
<keyword evidence="4" id="KW-0159">Chromosome partition</keyword>
<dbReference type="InterPro" id="IPR050336">
    <property type="entry name" value="Chromosome_partition/occlusion"/>
</dbReference>
<dbReference type="FunFam" id="3.90.1530.30:FF:000001">
    <property type="entry name" value="Chromosome partitioning protein ParB"/>
    <property type="match status" value="1"/>
</dbReference>
<dbReference type="GO" id="GO:0005694">
    <property type="term" value="C:chromosome"/>
    <property type="evidence" value="ECO:0007669"/>
    <property type="project" value="TreeGrafter"/>
</dbReference>
<organism evidence="7 8">
    <name type="scientific">Domibacillus aminovorans</name>
    <dbReference type="NCBI Taxonomy" id="29332"/>
    <lineage>
        <taxon>Bacteria</taxon>
        <taxon>Bacillati</taxon>
        <taxon>Bacillota</taxon>
        <taxon>Bacilli</taxon>
        <taxon>Bacillales</taxon>
        <taxon>Bacillaceae</taxon>
        <taxon>Domibacillus</taxon>
    </lineage>
</organism>
<proteinExistence type="inferred from homology"/>
<dbReference type="InterPro" id="IPR036086">
    <property type="entry name" value="ParB/Sulfiredoxin_sf"/>
</dbReference>
<dbReference type="EMBL" id="LQWY01000067">
    <property type="protein sequence ID" value="OAH58740.1"/>
    <property type="molecule type" value="Genomic_DNA"/>
</dbReference>
<keyword evidence="3" id="KW-0963">Cytoplasm</keyword>
<dbReference type="PANTHER" id="PTHR33375:SF1">
    <property type="entry name" value="CHROMOSOME-PARTITIONING PROTEIN PARB-RELATED"/>
    <property type="match status" value="1"/>
</dbReference>
<dbReference type="Pfam" id="PF17762">
    <property type="entry name" value="HTH_ParB"/>
    <property type="match status" value="1"/>
</dbReference>
<accession>A0A177KZE8</accession>
<dbReference type="Gene3D" id="1.10.10.2830">
    <property type="match status" value="1"/>
</dbReference>
<feature type="domain" description="ParB-like N-terminal" evidence="6">
    <location>
        <begin position="28"/>
        <end position="117"/>
    </location>
</feature>
<dbReference type="Pfam" id="PF23552">
    <property type="entry name" value="ParB_C"/>
    <property type="match status" value="1"/>
</dbReference>
<dbReference type="Proteomes" id="UP000076935">
    <property type="component" value="Unassembled WGS sequence"/>
</dbReference>
<evidence type="ECO:0000256" key="1">
    <source>
        <dbReference type="ARBA" id="ARBA00004453"/>
    </source>
</evidence>
<evidence type="ECO:0000313" key="8">
    <source>
        <dbReference type="Proteomes" id="UP000076935"/>
    </source>
</evidence>
<dbReference type="InterPro" id="IPR004437">
    <property type="entry name" value="ParB/RepB/Spo0J"/>
</dbReference>
<dbReference type="GO" id="GO:0009295">
    <property type="term" value="C:nucleoid"/>
    <property type="evidence" value="ECO:0007669"/>
    <property type="project" value="UniProtKB-SubCell"/>
</dbReference>
<dbReference type="InterPro" id="IPR003115">
    <property type="entry name" value="ParB_N"/>
</dbReference>
<name>A0A177KZE8_9BACI</name>
<evidence type="ECO:0000256" key="3">
    <source>
        <dbReference type="ARBA" id="ARBA00022490"/>
    </source>
</evidence>
<keyword evidence="5" id="KW-0238">DNA-binding</keyword>
<sequence length="284" mass="32347">MAKGLGKGLDALFKDLGPDNNNNNNTVQDIFVKDIRPNPHQPRKFFNEEAIEELKQSIQSHGIMQPIVLRKSIKGYEIVAGERRYRAAKAAGLAEVPAIVKELTEEQMMELALIENLQREDLTVMEEAAAYQMIIDKLNFTQAELAARIGKSRPHIANYVRLLGLPAEIQVFIAKGKLSMGHARALLGVKQKDQQNEIAQKAVYEGWTVRQMEDWIRKLNENVSRETKPVKKDVFIIDREEALRARFGTSVQIRQSKNGEKGKIEIEYMSIDDLNRILEILDQK</sequence>
<keyword evidence="8" id="KW-1185">Reference proteome</keyword>
<protein>
    <submittedName>
        <fullName evidence="7">Chromosome partitioning protein ParB</fullName>
    </submittedName>
</protein>
<evidence type="ECO:0000259" key="6">
    <source>
        <dbReference type="SMART" id="SM00470"/>
    </source>
</evidence>
<dbReference type="SMART" id="SM00470">
    <property type="entry name" value="ParB"/>
    <property type="match status" value="1"/>
</dbReference>
<gene>
    <name evidence="7" type="ORF">AWH49_03425</name>
</gene>
<dbReference type="GO" id="GO:0007059">
    <property type="term" value="P:chromosome segregation"/>
    <property type="evidence" value="ECO:0007669"/>
    <property type="project" value="UniProtKB-KW"/>
</dbReference>
<comment type="similarity">
    <text evidence="2">Belongs to the ParB family.</text>
</comment>
<dbReference type="NCBIfam" id="TIGR00180">
    <property type="entry name" value="parB_part"/>
    <property type="match status" value="1"/>
</dbReference>
<dbReference type="GO" id="GO:0003677">
    <property type="term" value="F:DNA binding"/>
    <property type="evidence" value="ECO:0007669"/>
    <property type="project" value="UniProtKB-KW"/>
</dbReference>
<dbReference type="PANTHER" id="PTHR33375">
    <property type="entry name" value="CHROMOSOME-PARTITIONING PROTEIN PARB-RELATED"/>
    <property type="match status" value="1"/>
</dbReference>
<dbReference type="Pfam" id="PF02195">
    <property type="entry name" value="ParB_N"/>
    <property type="match status" value="1"/>
</dbReference>
<evidence type="ECO:0000256" key="5">
    <source>
        <dbReference type="ARBA" id="ARBA00023125"/>
    </source>
</evidence>
<dbReference type="CDD" id="cd16393">
    <property type="entry name" value="SPO0J_N"/>
    <property type="match status" value="1"/>
</dbReference>
<dbReference type="GO" id="GO:0045881">
    <property type="term" value="P:positive regulation of sporulation resulting in formation of a cellular spore"/>
    <property type="evidence" value="ECO:0007669"/>
    <property type="project" value="TreeGrafter"/>
</dbReference>
<dbReference type="FunFam" id="1.10.10.2830:FF:000001">
    <property type="entry name" value="Chromosome partitioning protein ParB"/>
    <property type="match status" value="1"/>
</dbReference>
<comment type="subcellular location">
    <subcellularLocation>
        <location evidence="1">Cytoplasm</location>
        <location evidence="1">Nucleoid</location>
    </subcellularLocation>
</comment>
<evidence type="ECO:0000256" key="4">
    <source>
        <dbReference type="ARBA" id="ARBA00022829"/>
    </source>
</evidence>